<protein>
    <submittedName>
        <fullName evidence="2">Uncharacterized protein</fullName>
    </submittedName>
</protein>
<evidence type="ECO:0000256" key="1">
    <source>
        <dbReference type="SAM" id="MobiDB-lite"/>
    </source>
</evidence>
<dbReference type="EMBL" id="PZQS01000005">
    <property type="protein sequence ID" value="PVD30638.1"/>
    <property type="molecule type" value="Genomic_DNA"/>
</dbReference>
<gene>
    <name evidence="2" type="ORF">C0Q70_09911</name>
</gene>
<organism evidence="2 3">
    <name type="scientific">Pomacea canaliculata</name>
    <name type="common">Golden apple snail</name>
    <dbReference type="NCBI Taxonomy" id="400727"/>
    <lineage>
        <taxon>Eukaryota</taxon>
        <taxon>Metazoa</taxon>
        <taxon>Spiralia</taxon>
        <taxon>Lophotrochozoa</taxon>
        <taxon>Mollusca</taxon>
        <taxon>Gastropoda</taxon>
        <taxon>Caenogastropoda</taxon>
        <taxon>Architaenioglossa</taxon>
        <taxon>Ampullarioidea</taxon>
        <taxon>Ampullariidae</taxon>
        <taxon>Pomacea</taxon>
    </lineage>
</organism>
<accession>A0A2T7PB49</accession>
<dbReference type="Proteomes" id="UP000245119">
    <property type="component" value="Linkage Group LG5"/>
</dbReference>
<sequence>MEEERRARQLGDAVDWRDPTVAADAAGARLIHGYPHNRVLRCNVSKRSLKCHVSPLHQTTNFRHTLLSDIGEQNSAVCTQTLEPPVQLSDVSSHAPDWQIKDRSSRRLSNLQTYRSRGHSCPFEAETLDVTSLRRACGPDASG</sequence>
<proteinExistence type="predicted"/>
<feature type="region of interest" description="Disordered" evidence="1">
    <location>
        <begin position="87"/>
        <end position="106"/>
    </location>
</feature>
<keyword evidence="3" id="KW-1185">Reference proteome</keyword>
<comment type="caution">
    <text evidence="2">The sequence shown here is derived from an EMBL/GenBank/DDBJ whole genome shotgun (WGS) entry which is preliminary data.</text>
</comment>
<dbReference type="AlphaFoldDB" id="A0A2T7PB49"/>
<name>A0A2T7PB49_POMCA</name>
<evidence type="ECO:0000313" key="2">
    <source>
        <dbReference type="EMBL" id="PVD30638.1"/>
    </source>
</evidence>
<reference evidence="2 3" key="1">
    <citation type="submission" date="2018-04" db="EMBL/GenBank/DDBJ databases">
        <title>The genome of golden apple snail Pomacea canaliculata provides insight into stress tolerance and invasive adaptation.</title>
        <authorList>
            <person name="Liu C."/>
            <person name="Liu B."/>
            <person name="Ren Y."/>
            <person name="Zhang Y."/>
            <person name="Wang H."/>
            <person name="Li S."/>
            <person name="Jiang F."/>
            <person name="Yin L."/>
            <person name="Zhang G."/>
            <person name="Qian W."/>
            <person name="Fan W."/>
        </authorList>
    </citation>
    <scope>NUCLEOTIDE SEQUENCE [LARGE SCALE GENOMIC DNA]</scope>
    <source>
        <strain evidence="2">SZHN2017</strain>
        <tissue evidence="2">Muscle</tissue>
    </source>
</reference>
<evidence type="ECO:0000313" key="3">
    <source>
        <dbReference type="Proteomes" id="UP000245119"/>
    </source>
</evidence>